<dbReference type="Proteomes" id="UP000615796">
    <property type="component" value="Unassembled WGS sequence"/>
</dbReference>
<evidence type="ECO:0000256" key="1">
    <source>
        <dbReference type="SAM" id="Phobius"/>
    </source>
</evidence>
<keyword evidence="1" id="KW-0812">Transmembrane</keyword>
<evidence type="ECO:0000313" key="2">
    <source>
        <dbReference type="EMBL" id="MBC5850349.1"/>
    </source>
</evidence>
<keyword evidence="3" id="KW-1185">Reference proteome</keyword>
<name>A0A9X0R604_VIBME</name>
<reference evidence="2" key="1">
    <citation type="submission" date="2020-08" db="EMBL/GenBank/DDBJ databases">
        <title>Genome Sequencing and Pan-Genome Analysis of Migratory bird Vibrio Strains, Inner Mongolia.</title>
        <authorList>
            <person name="Zheng L."/>
        </authorList>
    </citation>
    <scope>NUCLEOTIDE SEQUENCE</scope>
    <source>
        <strain evidence="2">M13F</strain>
    </source>
</reference>
<dbReference type="EMBL" id="JACRUP010000002">
    <property type="protein sequence ID" value="MBC5850349.1"/>
    <property type="molecule type" value="Genomic_DNA"/>
</dbReference>
<comment type="caution">
    <text evidence="2">The sequence shown here is derived from an EMBL/GenBank/DDBJ whole genome shotgun (WGS) entry which is preliminary data.</text>
</comment>
<keyword evidence="1" id="KW-1133">Transmembrane helix</keyword>
<dbReference type="AlphaFoldDB" id="A0A9X0R604"/>
<keyword evidence="1" id="KW-0472">Membrane</keyword>
<proteinExistence type="predicted"/>
<sequence>MSLFFAQAAVYSQNHPTLSLSNAHPTVVQDDTSAATQTSSNVNYNKEAVHPHHAIPHLNHYRLNSEDEYASLGLLPDYYLLAEIILLPIAILSIGYRPLFNPNIHWSYYTHRSSTCIYGCNNNNLQYKFTHSRHY</sequence>
<organism evidence="2 3">
    <name type="scientific">Vibrio metschnikovii</name>
    <dbReference type="NCBI Taxonomy" id="28172"/>
    <lineage>
        <taxon>Bacteria</taxon>
        <taxon>Pseudomonadati</taxon>
        <taxon>Pseudomonadota</taxon>
        <taxon>Gammaproteobacteria</taxon>
        <taxon>Vibrionales</taxon>
        <taxon>Vibrionaceae</taxon>
        <taxon>Vibrio</taxon>
    </lineage>
</organism>
<accession>A0A9X0R604</accession>
<feature type="transmembrane region" description="Helical" evidence="1">
    <location>
        <begin position="78"/>
        <end position="96"/>
    </location>
</feature>
<evidence type="ECO:0000313" key="3">
    <source>
        <dbReference type="Proteomes" id="UP000615796"/>
    </source>
</evidence>
<protein>
    <submittedName>
        <fullName evidence="2">Uncharacterized protein</fullName>
    </submittedName>
</protein>
<gene>
    <name evidence="2" type="ORF">H8Q88_05165</name>
</gene>
<dbReference type="RefSeq" id="WP_187025487.1">
    <property type="nucleotide sequence ID" value="NZ_JACRUP010000002.1"/>
</dbReference>